<dbReference type="SUPFAM" id="SSF54211">
    <property type="entry name" value="Ribosomal protein S5 domain 2-like"/>
    <property type="match status" value="1"/>
</dbReference>
<proteinExistence type="inferred from homology"/>
<dbReference type="GO" id="GO:0019288">
    <property type="term" value="P:isopentenyl diphosphate biosynthetic process, methylerythritol 4-phosphate pathway"/>
    <property type="evidence" value="ECO:0007669"/>
    <property type="project" value="UniProtKB-UniRule"/>
</dbReference>
<dbReference type="Gene3D" id="3.30.70.890">
    <property type="entry name" value="GHMP kinase, C-terminal domain"/>
    <property type="match status" value="1"/>
</dbReference>
<dbReference type="PANTHER" id="PTHR43527">
    <property type="entry name" value="4-DIPHOSPHOCYTIDYL-2-C-METHYL-D-ERYTHRITOL KINASE, CHLOROPLASTIC"/>
    <property type="match status" value="1"/>
</dbReference>
<dbReference type="InterPro" id="IPR020568">
    <property type="entry name" value="Ribosomal_Su5_D2-typ_SF"/>
</dbReference>
<dbReference type="AlphaFoldDB" id="A0A8J6NV58"/>
<dbReference type="Pfam" id="PF08544">
    <property type="entry name" value="GHMP_kinases_C"/>
    <property type="match status" value="1"/>
</dbReference>
<comment type="catalytic activity">
    <reaction evidence="9">
        <text>4-CDP-2-C-methyl-D-erythritol + ATP = 4-CDP-2-C-methyl-D-erythritol 2-phosphate + ADP + H(+)</text>
        <dbReference type="Rhea" id="RHEA:18437"/>
        <dbReference type="ChEBI" id="CHEBI:15378"/>
        <dbReference type="ChEBI" id="CHEBI:30616"/>
        <dbReference type="ChEBI" id="CHEBI:57823"/>
        <dbReference type="ChEBI" id="CHEBI:57919"/>
        <dbReference type="ChEBI" id="CHEBI:456216"/>
        <dbReference type="EC" id="2.7.1.148"/>
    </reaction>
</comment>
<evidence type="ECO:0000313" key="13">
    <source>
        <dbReference type="Proteomes" id="UP000605201"/>
    </source>
</evidence>
<dbReference type="Pfam" id="PF00288">
    <property type="entry name" value="GHMP_kinases_N"/>
    <property type="match status" value="1"/>
</dbReference>
<evidence type="ECO:0000256" key="1">
    <source>
        <dbReference type="ARBA" id="ARBA00009684"/>
    </source>
</evidence>
<evidence type="ECO:0000259" key="11">
    <source>
        <dbReference type="Pfam" id="PF08544"/>
    </source>
</evidence>
<reference evidence="12 13" key="1">
    <citation type="submission" date="2020-08" db="EMBL/GenBank/DDBJ databases">
        <title>Bridging the membrane lipid divide: bacteria of the FCB group superphylum have the potential to synthesize archaeal ether lipids.</title>
        <authorList>
            <person name="Villanueva L."/>
            <person name="Von Meijenfeldt F.A.B."/>
            <person name="Westbye A.B."/>
            <person name="Yadav S."/>
            <person name="Hopmans E.C."/>
            <person name="Dutilh B.E."/>
            <person name="Sinninghe Damste J.S."/>
        </authorList>
    </citation>
    <scope>NUCLEOTIDE SEQUENCE [LARGE SCALE GENOMIC DNA]</scope>
    <source>
        <strain evidence="12">NIOZ-UU17</strain>
    </source>
</reference>
<dbReference type="EC" id="2.7.1.148" evidence="2 9"/>
<dbReference type="Proteomes" id="UP000605201">
    <property type="component" value="Unassembled WGS sequence"/>
</dbReference>
<evidence type="ECO:0000256" key="5">
    <source>
        <dbReference type="ARBA" id="ARBA00022741"/>
    </source>
</evidence>
<comment type="pathway">
    <text evidence="9">Isoprenoid biosynthesis; isopentenyl diphosphate biosynthesis via DXP pathway; isopentenyl diphosphate from 1-deoxy-D-xylulose 5-phosphate: step 3/6.</text>
</comment>
<dbReference type="HAMAP" id="MF_00061">
    <property type="entry name" value="IspE"/>
    <property type="match status" value="1"/>
</dbReference>
<sequence length="286" mass="30397">MKILAPAKINLFLQVTGKRPDGYHDLISLMCCISLYDTVTLTFGKGATAVVCEHCDVPEDSSNLAFAAADLFFKSLGKNEGVGILIEKQIPVAAGLGGGSSNAAAVLLGLNRYYGYPFSHEDLAALGVSIGADVPFFLLGRPAIATGIGEKLEAYTGLENLKILLIYPGFSVSTAEVYKNLNLGLTKCKKKLSYSLLENEGFDVRQHLCNDLETVAASKHPEIFVAKEALLKQGAIGALMSGSGSTVFGIFGDSATAQEASKALLNNDNWQLYLVDMITPGTGYMI</sequence>
<feature type="binding site" evidence="9">
    <location>
        <begin position="91"/>
        <end position="101"/>
    </location>
    <ligand>
        <name>ATP</name>
        <dbReference type="ChEBI" id="CHEBI:30616"/>
    </ligand>
</feature>
<dbReference type="GO" id="GO:0016114">
    <property type="term" value="P:terpenoid biosynthetic process"/>
    <property type="evidence" value="ECO:0007669"/>
    <property type="project" value="UniProtKB-UniRule"/>
</dbReference>
<comment type="caution">
    <text evidence="12">The sequence shown here is derived from an EMBL/GenBank/DDBJ whole genome shotgun (WGS) entry which is preliminary data.</text>
</comment>
<evidence type="ECO:0000256" key="9">
    <source>
        <dbReference type="HAMAP-Rule" id="MF_00061"/>
    </source>
</evidence>
<feature type="domain" description="GHMP kinase N-terminal" evidence="10">
    <location>
        <begin position="63"/>
        <end position="140"/>
    </location>
</feature>
<dbReference type="InterPro" id="IPR013750">
    <property type="entry name" value="GHMP_kinase_C_dom"/>
</dbReference>
<dbReference type="EMBL" id="JACNIG010000266">
    <property type="protein sequence ID" value="MBC8433063.1"/>
    <property type="molecule type" value="Genomic_DNA"/>
</dbReference>
<keyword evidence="9" id="KW-0414">Isoprene biosynthesis</keyword>
<gene>
    <name evidence="9 12" type="primary">ispE</name>
    <name evidence="12" type="ORF">H8D96_14215</name>
</gene>
<dbReference type="InterPro" id="IPR004424">
    <property type="entry name" value="IspE"/>
</dbReference>
<evidence type="ECO:0000256" key="8">
    <source>
        <dbReference type="ARBA" id="ARBA00032554"/>
    </source>
</evidence>
<evidence type="ECO:0000256" key="6">
    <source>
        <dbReference type="ARBA" id="ARBA00022777"/>
    </source>
</evidence>
<evidence type="ECO:0000256" key="2">
    <source>
        <dbReference type="ARBA" id="ARBA00012052"/>
    </source>
</evidence>
<feature type="active site" evidence="9">
    <location>
        <position position="133"/>
    </location>
</feature>
<dbReference type="NCBIfam" id="TIGR00154">
    <property type="entry name" value="ispE"/>
    <property type="match status" value="1"/>
</dbReference>
<dbReference type="GO" id="GO:0050515">
    <property type="term" value="F:4-(cytidine 5'-diphospho)-2-C-methyl-D-erythritol kinase activity"/>
    <property type="evidence" value="ECO:0007669"/>
    <property type="project" value="UniProtKB-UniRule"/>
</dbReference>
<comment type="similarity">
    <text evidence="1 9">Belongs to the GHMP kinase family. IspE subfamily.</text>
</comment>
<dbReference type="InterPro" id="IPR014721">
    <property type="entry name" value="Ribsml_uS5_D2-typ_fold_subgr"/>
</dbReference>
<evidence type="ECO:0000259" key="10">
    <source>
        <dbReference type="Pfam" id="PF00288"/>
    </source>
</evidence>
<name>A0A8J6NV58_9BACT</name>
<organism evidence="12 13">
    <name type="scientific">Candidatus Desulfatibia vada</name>
    <dbReference type="NCBI Taxonomy" id="2841696"/>
    <lineage>
        <taxon>Bacteria</taxon>
        <taxon>Pseudomonadati</taxon>
        <taxon>Thermodesulfobacteriota</taxon>
        <taxon>Desulfobacteria</taxon>
        <taxon>Desulfobacterales</taxon>
        <taxon>Desulfobacterales incertae sedis</taxon>
        <taxon>Candidatus Desulfatibia</taxon>
    </lineage>
</organism>
<dbReference type="GO" id="GO:0005524">
    <property type="term" value="F:ATP binding"/>
    <property type="evidence" value="ECO:0007669"/>
    <property type="project" value="UniProtKB-UniRule"/>
</dbReference>
<dbReference type="SUPFAM" id="SSF55060">
    <property type="entry name" value="GHMP Kinase, C-terminal domain"/>
    <property type="match status" value="1"/>
</dbReference>
<dbReference type="InterPro" id="IPR006204">
    <property type="entry name" value="GHMP_kinase_N_dom"/>
</dbReference>
<evidence type="ECO:0000256" key="3">
    <source>
        <dbReference type="ARBA" id="ARBA00017473"/>
    </source>
</evidence>
<feature type="active site" evidence="9">
    <location>
        <position position="8"/>
    </location>
</feature>
<evidence type="ECO:0000256" key="4">
    <source>
        <dbReference type="ARBA" id="ARBA00022679"/>
    </source>
</evidence>
<dbReference type="PANTHER" id="PTHR43527:SF2">
    <property type="entry name" value="4-DIPHOSPHOCYTIDYL-2-C-METHYL-D-ERYTHRITOL KINASE, CHLOROPLASTIC"/>
    <property type="match status" value="1"/>
</dbReference>
<keyword evidence="4 9" id="KW-0808">Transferase</keyword>
<comment type="function">
    <text evidence="9">Catalyzes the phosphorylation of the position 2 hydroxy group of 4-diphosphocytidyl-2C-methyl-D-erythritol.</text>
</comment>
<dbReference type="PIRSF" id="PIRSF010376">
    <property type="entry name" value="IspE"/>
    <property type="match status" value="1"/>
</dbReference>
<keyword evidence="5 9" id="KW-0547">Nucleotide-binding</keyword>
<protein>
    <recommendedName>
        <fullName evidence="3 9">4-diphosphocytidyl-2-C-methyl-D-erythritol kinase</fullName>
        <shortName evidence="9">CMK</shortName>
        <ecNumber evidence="2 9">2.7.1.148</ecNumber>
    </recommendedName>
    <alternativeName>
        <fullName evidence="8 9">4-(cytidine-5'-diphospho)-2-C-methyl-D-erythritol kinase</fullName>
    </alternativeName>
</protein>
<accession>A0A8J6NV58</accession>
<keyword evidence="7 9" id="KW-0067">ATP-binding</keyword>
<dbReference type="UniPathway" id="UPA00056">
    <property type="reaction ID" value="UER00094"/>
</dbReference>
<evidence type="ECO:0000256" key="7">
    <source>
        <dbReference type="ARBA" id="ARBA00022840"/>
    </source>
</evidence>
<feature type="domain" description="GHMP kinase C-terminal" evidence="11">
    <location>
        <begin position="208"/>
        <end position="264"/>
    </location>
</feature>
<evidence type="ECO:0000313" key="12">
    <source>
        <dbReference type="EMBL" id="MBC8433063.1"/>
    </source>
</evidence>
<dbReference type="NCBIfam" id="NF011202">
    <property type="entry name" value="PRK14608.1"/>
    <property type="match status" value="1"/>
</dbReference>
<keyword evidence="6 9" id="KW-0418">Kinase</keyword>
<dbReference type="Gene3D" id="3.30.230.10">
    <property type="match status" value="1"/>
</dbReference>
<dbReference type="InterPro" id="IPR036554">
    <property type="entry name" value="GHMP_kinase_C_sf"/>
</dbReference>